<proteinExistence type="predicted"/>
<dbReference type="AlphaFoldDB" id="A0AAE3QI34"/>
<dbReference type="Proteomes" id="UP001161580">
    <property type="component" value="Unassembled WGS sequence"/>
</dbReference>
<protein>
    <submittedName>
        <fullName evidence="1">Ferredoxin</fullName>
    </submittedName>
</protein>
<dbReference type="EMBL" id="JALDYZ010000008">
    <property type="protein sequence ID" value="MDI7923478.1"/>
    <property type="molecule type" value="Genomic_DNA"/>
</dbReference>
<evidence type="ECO:0000313" key="2">
    <source>
        <dbReference type="Proteomes" id="UP001161580"/>
    </source>
</evidence>
<accession>A0AAE3QI34</accession>
<gene>
    <name evidence="1" type="ORF">MRS75_15475</name>
</gene>
<reference evidence="1" key="1">
    <citation type="submission" date="2022-03" db="EMBL/GenBank/DDBJ databases">
        <title>Fererhizobium litorale gen. nov., sp. nov., isolated from sandy sediments of the Sea of Japan seashore.</title>
        <authorList>
            <person name="Romanenko L."/>
            <person name="Kurilenko V."/>
            <person name="Otstavnykh N."/>
            <person name="Svetashev V."/>
            <person name="Tekutyeva L."/>
            <person name="Isaeva M."/>
            <person name="Mikhailov V."/>
        </authorList>
    </citation>
    <scope>NUCLEOTIDE SEQUENCE</scope>
    <source>
        <strain evidence="1">KMM 9576</strain>
    </source>
</reference>
<dbReference type="RefSeq" id="WP_311787938.1">
    <property type="nucleotide sequence ID" value="NZ_JALDYY010000012.1"/>
</dbReference>
<comment type="caution">
    <text evidence="1">The sequence shown here is derived from an EMBL/GenBank/DDBJ whole genome shotgun (WGS) entry which is preliminary data.</text>
</comment>
<evidence type="ECO:0000313" key="1">
    <source>
        <dbReference type="EMBL" id="MDI7923478.1"/>
    </source>
</evidence>
<sequence length="231" mass="24984">MNSGSDALETIRAVLEPHGILVRGIVNFDIIEDRPLLDDGRAAQAVVLLGNVGGSLWQPFSRWREEQAERSLADPLDTWSKSTIRPLANGLGATAWFPSDPPWKPFQQWAVRAEGLGTSPLGILIHPRFGPWHGYRGALGFADKMPGGPSIVASQHPCDECLDKPCLSSCPARAVTCAGFDVGRCRAHLVTEAGVSGCMWSGCLARHACPVGEAYRYPAEQLRFHMAALSL</sequence>
<name>A0AAE3QI34_9HYPH</name>
<organism evidence="1 2">
    <name type="scientific">Ferirhizobium litorale</name>
    <dbReference type="NCBI Taxonomy" id="2927786"/>
    <lineage>
        <taxon>Bacteria</taxon>
        <taxon>Pseudomonadati</taxon>
        <taxon>Pseudomonadota</taxon>
        <taxon>Alphaproteobacteria</taxon>
        <taxon>Hyphomicrobiales</taxon>
        <taxon>Rhizobiaceae</taxon>
        <taxon>Ferirhizobium</taxon>
    </lineage>
</organism>
<keyword evidence="2" id="KW-1185">Reference proteome</keyword>